<dbReference type="AlphaFoldDB" id="A0A1L9TR36"/>
<sequence>MKHSNSCEYCQEPTEESTEYLCTSLEDPGRESEGRSQVSGRPLVVWSSVVGMPHTAVLGPWEESPEADGDSLDRKRLTWESELFDPPSGTAPSSQLETALIQESHENPPAEQPQRRSPAISQSHDLSCDGRDYRADNYPAQQSSAMLSMMSPP</sequence>
<name>A0A1L9TR36_9EURO</name>
<dbReference type="RefSeq" id="XP_040705706.1">
    <property type="nucleotide sequence ID" value="XM_040849719.1"/>
</dbReference>
<keyword evidence="3" id="KW-1185">Reference proteome</keyword>
<evidence type="ECO:0000313" key="2">
    <source>
        <dbReference type="EMBL" id="OJJ61900.1"/>
    </source>
</evidence>
<organism evidence="2 3">
    <name type="scientific">Aspergillus sydowii CBS 593.65</name>
    <dbReference type="NCBI Taxonomy" id="1036612"/>
    <lineage>
        <taxon>Eukaryota</taxon>
        <taxon>Fungi</taxon>
        <taxon>Dikarya</taxon>
        <taxon>Ascomycota</taxon>
        <taxon>Pezizomycotina</taxon>
        <taxon>Eurotiomycetes</taxon>
        <taxon>Eurotiomycetidae</taxon>
        <taxon>Eurotiales</taxon>
        <taxon>Aspergillaceae</taxon>
        <taxon>Aspergillus</taxon>
        <taxon>Aspergillus subgen. Nidulantes</taxon>
    </lineage>
</organism>
<evidence type="ECO:0000256" key="1">
    <source>
        <dbReference type="SAM" id="MobiDB-lite"/>
    </source>
</evidence>
<reference evidence="3" key="1">
    <citation type="journal article" date="2017" name="Genome Biol.">
        <title>Comparative genomics reveals high biological diversity and specific adaptations in the industrially and medically important fungal genus Aspergillus.</title>
        <authorList>
            <person name="de Vries R.P."/>
            <person name="Riley R."/>
            <person name="Wiebenga A."/>
            <person name="Aguilar-Osorio G."/>
            <person name="Amillis S."/>
            <person name="Uchima C.A."/>
            <person name="Anderluh G."/>
            <person name="Asadollahi M."/>
            <person name="Askin M."/>
            <person name="Barry K."/>
            <person name="Battaglia E."/>
            <person name="Bayram O."/>
            <person name="Benocci T."/>
            <person name="Braus-Stromeyer S.A."/>
            <person name="Caldana C."/>
            <person name="Canovas D."/>
            <person name="Cerqueira G.C."/>
            <person name="Chen F."/>
            <person name="Chen W."/>
            <person name="Choi C."/>
            <person name="Clum A."/>
            <person name="Dos Santos R.A."/>
            <person name="Damasio A.R."/>
            <person name="Diallinas G."/>
            <person name="Emri T."/>
            <person name="Fekete E."/>
            <person name="Flipphi M."/>
            <person name="Freyberg S."/>
            <person name="Gallo A."/>
            <person name="Gournas C."/>
            <person name="Habgood R."/>
            <person name="Hainaut M."/>
            <person name="Harispe M.L."/>
            <person name="Henrissat B."/>
            <person name="Hilden K.S."/>
            <person name="Hope R."/>
            <person name="Hossain A."/>
            <person name="Karabika E."/>
            <person name="Karaffa L."/>
            <person name="Karanyi Z."/>
            <person name="Krasevec N."/>
            <person name="Kuo A."/>
            <person name="Kusch H."/>
            <person name="LaButti K."/>
            <person name="Lagendijk E.L."/>
            <person name="Lapidus A."/>
            <person name="Levasseur A."/>
            <person name="Lindquist E."/>
            <person name="Lipzen A."/>
            <person name="Logrieco A.F."/>
            <person name="MacCabe A."/>
            <person name="Maekelae M.R."/>
            <person name="Malavazi I."/>
            <person name="Melin P."/>
            <person name="Meyer V."/>
            <person name="Mielnichuk N."/>
            <person name="Miskei M."/>
            <person name="Molnar A.P."/>
            <person name="Mule G."/>
            <person name="Ngan C.Y."/>
            <person name="Orejas M."/>
            <person name="Orosz E."/>
            <person name="Ouedraogo J.P."/>
            <person name="Overkamp K.M."/>
            <person name="Park H.-S."/>
            <person name="Perrone G."/>
            <person name="Piumi F."/>
            <person name="Punt P.J."/>
            <person name="Ram A.F."/>
            <person name="Ramon A."/>
            <person name="Rauscher S."/>
            <person name="Record E."/>
            <person name="Riano-Pachon D.M."/>
            <person name="Robert V."/>
            <person name="Roehrig J."/>
            <person name="Ruller R."/>
            <person name="Salamov A."/>
            <person name="Salih N.S."/>
            <person name="Samson R.A."/>
            <person name="Sandor E."/>
            <person name="Sanguinetti M."/>
            <person name="Schuetze T."/>
            <person name="Sepcic K."/>
            <person name="Shelest E."/>
            <person name="Sherlock G."/>
            <person name="Sophianopoulou V."/>
            <person name="Squina F.M."/>
            <person name="Sun H."/>
            <person name="Susca A."/>
            <person name="Todd R.B."/>
            <person name="Tsang A."/>
            <person name="Unkles S.E."/>
            <person name="van de Wiele N."/>
            <person name="van Rossen-Uffink D."/>
            <person name="Oliveira J.V."/>
            <person name="Vesth T.C."/>
            <person name="Visser J."/>
            <person name="Yu J.-H."/>
            <person name="Zhou M."/>
            <person name="Andersen M.R."/>
            <person name="Archer D.B."/>
            <person name="Baker S.E."/>
            <person name="Benoit I."/>
            <person name="Brakhage A.A."/>
            <person name="Braus G.H."/>
            <person name="Fischer R."/>
            <person name="Frisvad J.C."/>
            <person name="Goldman G.H."/>
            <person name="Houbraken J."/>
            <person name="Oakley B."/>
            <person name="Pocsi I."/>
            <person name="Scazzocchio C."/>
            <person name="Seiboth B."/>
            <person name="vanKuyk P.A."/>
            <person name="Wortman J."/>
            <person name="Dyer P.S."/>
            <person name="Grigoriev I.V."/>
        </authorList>
    </citation>
    <scope>NUCLEOTIDE SEQUENCE [LARGE SCALE GENOMIC DNA]</scope>
    <source>
        <strain evidence="3">CBS 593.65</strain>
    </source>
</reference>
<protein>
    <submittedName>
        <fullName evidence="2">Uncharacterized protein</fullName>
    </submittedName>
</protein>
<evidence type="ECO:0000313" key="3">
    <source>
        <dbReference type="Proteomes" id="UP000184356"/>
    </source>
</evidence>
<feature type="compositionally biased region" description="Basic and acidic residues" evidence="1">
    <location>
        <begin position="126"/>
        <end position="135"/>
    </location>
</feature>
<dbReference type="GeneID" id="63765792"/>
<feature type="compositionally biased region" description="Low complexity" evidence="1">
    <location>
        <begin position="139"/>
        <end position="153"/>
    </location>
</feature>
<gene>
    <name evidence="2" type="ORF">ASPSYDRAFT_595376</name>
</gene>
<accession>A0A1L9TR36</accession>
<dbReference type="Proteomes" id="UP000184356">
    <property type="component" value="Unassembled WGS sequence"/>
</dbReference>
<dbReference type="VEuPathDB" id="FungiDB:ASPSYDRAFT_595376"/>
<proteinExistence type="predicted"/>
<dbReference type="EMBL" id="KV878583">
    <property type="protein sequence ID" value="OJJ61900.1"/>
    <property type="molecule type" value="Genomic_DNA"/>
</dbReference>
<feature type="region of interest" description="Disordered" evidence="1">
    <location>
        <begin position="57"/>
        <end position="153"/>
    </location>
</feature>